<dbReference type="InterPro" id="IPR011010">
    <property type="entry name" value="DNA_brk_join_enz"/>
</dbReference>
<proteinExistence type="predicted"/>
<sequence>MHIVQYLGAVKLSALTMPLIRGFEDELRKAGRSQAMTRRVLVSLGTLLADAQERGLTARNVVRDIRGRRKGKDERQEKRHKGRLKVGVDNPYP</sequence>
<evidence type="ECO:0000313" key="4">
    <source>
        <dbReference type="Proteomes" id="UP000644699"/>
    </source>
</evidence>
<keyword evidence="4" id="KW-1185">Reference proteome</keyword>
<keyword evidence="1" id="KW-0238">DNA-binding</keyword>
<dbReference type="GO" id="GO:0003677">
    <property type="term" value="F:DNA binding"/>
    <property type="evidence" value="ECO:0007669"/>
    <property type="project" value="UniProtKB-KW"/>
</dbReference>
<gene>
    <name evidence="3" type="ORF">GCM10011390_06320</name>
</gene>
<feature type="region of interest" description="Disordered" evidence="2">
    <location>
        <begin position="63"/>
        <end position="93"/>
    </location>
</feature>
<evidence type="ECO:0008006" key="5">
    <source>
        <dbReference type="Google" id="ProtNLM"/>
    </source>
</evidence>
<evidence type="ECO:0000256" key="2">
    <source>
        <dbReference type="SAM" id="MobiDB-lite"/>
    </source>
</evidence>
<reference evidence="3" key="1">
    <citation type="journal article" date="2014" name="Int. J. Syst. Evol. Microbiol.">
        <title>Complete genome sequence of Corynebacterium casei LMG S-19264T (=DSM 44701T), isolated from a smear-ripened cheese.</title>
        <authorList>
            <consortium name="US DOE Joint Genome Institute (JGI-PGF)"/>
            <person name="Walter F."/>
            <person name="Albersmeier A."/>
            <person name="Kalinowski J."/>
            <person name="Ruckert C."/>
        </authorList>
    </citation>
    <scope>NUCLEOTIDE SEQUENCE</scope>
    <source>
        <strain evidence="3">CGMCC 1.15367</strain>
    </source>
</reference>
<name>A0A917E0R9_9HYPH</name>
<dbReference type="InterPro" id="IPR010998">
    <property type="entry name" value="Integrase_recombinase_N"/>
</dbReference>
<dbReference type="AlphaFoldDB" id="A0A917E0R9"/>
<dbReference type="SUPFAM" id="SSF56349">
    <property type="entry name" value="DNA breaking-rejoining enzymes"/>
    <property type="match status" value="1"/>
</dbReference>
<feature type="compositionally biased region" description="Basic and acidic residues" evidence="2">
    <location>
        <begin position="63"/>
        <end position="77"/>
    </location>
</feature>
<evidence type="ECO:0000256" key="1">
    <source>
        <dbReference type="ARBA" id="ARBA00023125"/>
    </source>
</evidence>
<organism evidence="3 4">
    <name type="scientific">Aureimonas endophytica</name>
    <dbReference type="NCBI Taxonomy" id="2027858"/>
    <lineage>
        <taxon>Bacteria</taxon>
        <taxon>Pseudomonadati</taxon>
        <taxon>Pseudomonadota</taxon>
        <taxon>Alphaproteobacteria</taxon>
        <taxon>Hyphomicrobiales</taxon>
        <taxon>Aurantimonadaceae</taxon>
        <taxon>Aureimonas</taxon>
    </lineage>
</organism>
<evidence type="ECO:0000313" key="3">
    <source>
        <dbReference type="EMBL" id="GGD90291.1"/>
    </source>
</evidence>
<protein>
    <recommendedName>
        <fullName evidence="5">Core-binding (CB) domain-containing protein</fullName>
    </recommendedName>
</protein>
<dbReference type="Proteomes" id="UP000644699">
    <property type="component" value="Unassembled WGS sequence"/>
</dbReference>
<dbReference type="EMBL" id="BMIQ01000001">
    <property type="protein sequence ID" value="GGD90291.1"/>
    <property type="molecule type" value="Genomic_DNA"/>
</dbReference>
<comment type="caution">
    <text evidence="3">The sequence shown here is derived from an EMBL/GenBank/DDBJ whole genome shotgun (WGS) entry which is preliminary data.</text>
</comment>
<accession>A0A917E0R9</accession>
<reference evidence="3" key="2">
    <citation type="submission" date="2020-09" db="EMBL/GenBank/DDBJ databases">
        <authorList>
            <person name="Sun Q."/>
            <person name="Zhou Y."/>
        </authorList>
    </citation>
    <scope>NUCLEOTIDE SEQUENCE</scope>
    <source>
        <strain evidence="3">CGMCC 1.15367</strain>
    </source>
</reference>
<dbReference type="Gene3D" id="1.10.150.130">
    <property type="match status" value="1"/>
</dbReference>